<sequence>MLILILFYLPMRIKEKIKELNESENLWIGFLGSVPEYDT</sequence>
<evidence type="ECO:0000313" key="2">
    <source>
        <dbReference type="Proteomes" id="UP000218615"/>
    </source>
</evidence>
<dbReference type="AlphaFoldDB" id="A0A284VQU9"/>
<dbReference type="EMBL" id="FZMP01000191">
    <property type="protein sequence ID" value="SNQ61666.1"/>
    <property type="molecule type" value="Genomic_DNA"/>
</dbReference>
<name>A0A284VQU9_9EURY</name>
<proteinExistence type="predicted"/>
<organism evidence="1 2">
    <name type="scientific">Candidatus Methanoperedens nitratireducens</name>
    <dbReference type="NCBI Taxonomy" id="1392998"/>
    <lineage>
        <taxon>Archaea</taxon>
        <taxon>Methanobacteriati</taxon>
        <taxon>Methanobacteriota</taxon>
        <taxon>Stenosarchaea group</taxon>
        <taxon>Methanomicrobia</taxon>
        <taxon>Methanosarcinales</taxon>
        <taxon>ANME-2 cluster</taxon>
        <taxon>Candidatus Methanoperedentaceae</taxon>
        <taxon>Candidatus Methanoperedens</taxon>
    </lineage>
</organism>
<keyword evidence="2" id="KW-1185">Reference proteome</keyword>
<protein>
    <submittedName>
        <fullName evidence="1">Uncharacterized protein</fullName>
    </submittedName>
</protein>
<reference evidence="2" key="1">
    <citation type="submission" date="2017-06" db="EMBL/GenBank/DDBJ databases">
        <authorList>
            <person name="Cremers G."/>
        </authorList>
    </citation>
    <scope>NUCLEOTIDE SEQUENCE [LARGE SCALE GENOMIC DNA]</scope>
</reference>
<evidence type="ECO:0000313" key="1">
    <source>
        <dbReference type="EMBL" id="SNQ61666.1"/>
    </source>
</evidence>
<gene>
    <name evidence="1" type="ORF">MNV_450006</name>
</gene>
<dbReference type="Proteomes" id="UP000218615">
    <property type="component" value="Unassembled WGS sequence"/>
</dbReference>
<accession>A0A284VQU9</accession>